<keyword evidence="1 2" id="KW-0732">Signal</keyword>
<dbReference type="InterPro" id="IPR051829">
    <property type="entry name" value="Multiheme_Cytochr_ET"/>
</dbReference>
<dbReference type="RefSeq" id="WP_013029004.1">
    <property type="nucleotide sequence ID" value="NC_013959.1"/>
</dbReference>
<evidence type="ECO:0000313" key="6">
    <source>
        <dbReference type="Proteomes" id="UP000001625"/>
    </source>
</evidence>
<dbReference type="GO" id="GO:0016491">
    <property type="term" value="F:oxidoreductase activity"/>
    <property type="evidence" value="ECO:0007669"/>
    <property type="project" value="TreeGrafter"/>
</dbReference>
<dbReference type="KEGG" id="slt:Slit_0868"/>
<evidence type="ECO:0000259" key="3">
    <source>
        <dbReference type="Pfam" id="PF09699"/>
    </source>
</evidence>
<gene>
    <name evidence="5" type="ordered locus">Slit_0868</name>
</gene>
<sequence length="524" mass="55159" precursor="true">MQRPGQALCSAFALMLMVFSLHAMAAKPSVSRKFNHDATGFQLKGAHATTACESCHIGGVFKGTPKDCSACHALGKRVVATPKPTTHIVTDAPCDSCHFNTYTFLGARYNHGEAKPGQCATCHNGRITTGRPADHNSGLKLTGSCDNCHRSYVWHPAGFNHVGVAPHTCASAGCHVQGSNQFYKPANHQTTPYLDRNVFNCDECHTVYTWTPAPFIHDRPSPAGVCMGCHDGSNAPGKNAGHVATTNDCITCHTTTVSWLGAMGAMPANHIPFNPGVTCATCHPTPTTWITGAALHAQVTPTCKTCHDTNSPAYLGNMTKVTLGNHQGSTAIQDCTACHTPPNYTSWTTALGTMPANHIPVNAGAPCTTCHLASGTVATGATLHAQVSPICKTCHDTSAPAYLGNITKVTLGSHQGSTTNQDCTACHTPPNYTSWTTALGAEPANHIPFNAGVPCAMCHLATGTVATGATLHAQVSPICKSCHDTSAPAYLGNIQRVTLGNHQRSTTSQDCTACHRLNYTSWDN</sequence>
<dbReference type="EMBL" id="CP001965">
    <property type="protein sequence ID" value="ADE11106.1"/>
    <property type="molecule type" value="Genomic_DNA"/>
</dbReference>
<organism evidence="5 6">
    <name type="scientific">Sideroxydans lithotrophicus (strain ES-1)</name>
    <dbReference type="NCBI Taxonomy" id="580332"/>
    <lineage>
        <taxon>Bacteria</taxon>
        <taxon>Pseudomonadati</taxon>
        <taxon>Pseudomonadota</taxon>
        <taxon>Betaproteobacteria</taxon>
        <taxon>Nitrosomonadales</taxon>
        <taxon>Gallionellaceae</taxon>
        <taxon>Sideroxydans</taxon>
    </lineage>
</organism>
<dbReference type="InterPro" id="IPR036280">
    <property type="entry name" value="Multihaem_cyt_sf"/>
</dbReference>
<feature type="signal peptide" evidence="2">
    <location>
        <begin position="1"/>
        <end position="25"/>
    </location>
</feature>
<dbReference type="Pfam" id="PF09699">
    <property type="entry name" value="Paired_CXXCH_1"/>
    <property type="match status" value="1"/>
</dbReference>
<evidence type="ECO:0000256" key="2">
    <source>
        <dbReference type="SAM" id="SignalP"/>
    </source>
</evidence>
<dbReference type="Gene3D" id="3.90.10.10">
    <property type="entry name" value="Cytochrome C3"/>
    <property type="match status" value="4"/>
</dbReference>
<proteinExistence type="predicted"/>
<evidence type="ECO:0000313" key="5">
    <source>
        <dbReference type="EMBL" id="ADE11106.1"/>
    </source>
</evidence>
<dbReference type="STRING" id="580332.Slit_0868"/>
<feature type="domain" description="Doubled CXXCH motif" evidence="3">
    <location>
        <begin position="358"/>
        <end position="398"/>
    </location>
</feature>
<accession>D5CPG5</accession>
<protein>
    <submittedName>
        <fullName evidence="5">Cytochrome C family protein</fullName>
    </submittedName>
</protein>
<dbReference type="InterPro" id="IPR023155">
    <property type="entry name" value="Cyt_c-552/4"/>
</dbReference>
<dbReference type="Proteomes" id="UP000001625">
    <property type="component" value="Chromosome"/>
</dbReference>
<dbReference type="SUPFAM" id="SSF48695">
    <property type="entry name" value="Multiheme cytochromes"/>
    <property type="match status" value="2"/>
</dbReference>
<dbReference type="OrthoDB" id="9814800at2"/>
<feature type="domain" description="Cytochrome c-552/4" evidence="4">
    <location>
        <begin position="239"/>
        <end position="283"/>
    </location>
</feature>
<name>D5CPG5_SIDLE</name>
<dbReference type="eggNOG" id="COG0484">
    <property type="taxonomic scope" value="Bacteria"/>
</dbReference>
<dbReference type="Pfam" id="PF13435">
    <property type="entry name" value="Cytochrome_C554"/>
    <property type="match status" value="1"/>
</dbReference>
<dbReference type="InterPro" id="IPR010177">
    <property type="entry name" value="Paired_CXXCH_1"/>
</dbReference>
<dbReference type="PANTHER" id="PTHR35038">
    <property type="entry name" value="DISSIMILATORY SULFITE REDUCTASE SIRA"/>
    <property type="match status" value="1"/>
</dbReference>
<evidence type="ECO:0000259" key="4">
    <source>
        <dbReference type="Pfam" id="PF13435"/>
    </source>
</evidence>
<dbReference type="HOGENOM" id="CLU_534000_0_0_4"/>
<evidence type="ECO:0000256" key="1">
    <source>
        <dbReference type="ARBA" id="ARBA00022729"/>
    </source>
</evidence>
<dbReference type="PANTHER" id="PTHR35038:SF6">
    <property type="entry name" value="SURFACE LOCALIZED DECAHEME CYTOCHROME C LIPOPROTEIN"/>
    <property type="match status" value="1"/>
</dbReference>
<feature type="chain" id="PRO_5003069479" evidence="2">
    <location>
        <begin position="26"/>
        <end position="524"/>
    </location>
</feature>
<reference evidence="5 6" key="1">
    <citation type="submission" date="2010-03" db="EMBL/GenBank/DDBJ databases">
        <title>Complete sequence of Sideroxydans lithotrophicus ES-1.</title>
        <authorList>
            <consortium name="US DOE Joint Genome Institute"/>
            <person name="Lucas S."/>
            <person name="Copeland A."/>
            <person name="Lapidus A."/>
            <person name="Cheng J.-F."/>
            <person name="Bruce D."/>
            <person name="Goodwin L."/>
            <person name="Pitluck S."/>
            <person name="Munk A.C."/>
            <person name="Detter J.C."/>
            <person name="Han C."/>
            <person name="Tapia R."/>
            <person name="Larimer F."/>
            <person name="Land M."/>
            <person name="Hauser L."/>
            <person name="Kyrpides N."/>
            <person name="Ivanova N."/>
            <person name="Emerson D."/>
            <person name="Woyke T."/>
        </authorList>
    </citation>
    <scope>NUCLEOTIDE SEQUENCE [LARGE SCALE GENOMIC DNA]</scope>
    <source>
        <strain evidence="5 6">ES-1</strain>
    </source>
</reference>
<dbReference type="AlphaFoldDB" id="D5CPG5"/>
<keyword evidence="6" id="KW-1185">Reference proteome</keyword>